<feature type="compositionally biased region" description="Basic and acidic residues" evidence="1">
    <location>
        <begin position="129"/>
        <end position="147"/>
    </location>
</feature>
<feature type="signal peptide" evidence="2">
    <location>
        <begin position="1"/>
        <end position="21"/>
    </location>
</feature>
<evidence type="ECO:0000313" key="3">
    <source>
        <dbReference type="EMBL" id="MBM7619685.1"/>
    </source>
</evidence>
<evidence type="ECO:0000256" key="2">
    <source>
        <dbReference type="SAM" id="SignalP"/>
    </source>
</evidence>
<evidence type="ECO:0000256" key="1">
    <source>
        <dbReference type="SAM" id="MobiDB-lite"/>
    </source>
</evidence>
<evidence type="ECO:0008006" key="5">
    <source>
        <dbReference type="Google" id="ProtNLM"/>
    </source>
</evidence>
<dbReference type="PROSITE" id="PS51257">
    <property type="entry name" value="PROKAR_LIPOPROTEIN"/>
    <property type="match status" value="1"/>
</dbReference>
<feature type="chain" id="PRO_5046306414" description="YtkA-like domain-containing protein" evidence="2">
    <location>
        <begin position="22"/>
        <end position="147"/>
    </location>
</feature>
<organism evidence="3 4">
    <name type="scientific">Sutcliffiella tianshenii</name>
    <dbReference type="NCBI Taxonomy" id="1463404"/>
    <lineage>
        <taxon>Bacteria</taxon>
        <taxon>Bacillati</taxon>
        <taxon>Bacillota</taxon>
        <taxon>Bacilli</taxon>
        <taxon>Bacillales</taxon>
        <taxon>Bacillaceae</taxon>
        <taxon>Sutcliffiella</taxon>
    </lineage>
</organism>
<reference evidence="3 4" key="1">
    <citation type="submission" date="2021-01" db="EMBL/GenBank/DDBJ databases">
        <title>Genomic Encyclopedia of Type Strains, Phase IV (KMG-IV): sequencing the most valuable type-strain genomes for metagenomic binning, comparative biology and taxonomic classification.</title>
        <authorList>
            <person name="Goeker M."/>
        </authorList>
    </citation>
    <scope>NUCLEOTIDE SEQUENCE [LARGE SCALE GENOMIC DNA]</scope>
    <source>
        <strain evidence="3 4">DSM 25879</strain>
    </source>
</reference>
<gene>
    <name evidence="3" type="ORF">JOC95_001537</name>
</gene>
<dbReference type="RefSeq" id="WP_204414871.1">
    <property type="nucleotide sequence ID" value="NZ_JAFBED010000003.1"/>
</dbReference>
<name>A0ABS2NZT2_9BACI</name>
<dbReference type="EMBL" id="JAFBED010000003">
    <property type="protein sequence ID" value="MBM7619685.1"/>
    <property type="molecule type" value="Genomic_DNA"/>
</dbReference>
<proteinExistence type="predicted"/>
<evidence type="ECO:0000313" key="4">
    <source>
        <dbReference type="Proteomes" id="UP000737402"/>
    </source>
</evidence>
<keyword evidence="4" id="KW-1185">Reference proteome</keyword>
<feature type="region of interest" description="Disordered" evidence="1">
    <location>
        <begin position="128"/>
        <end position="147"/>
    </location>
</feature>
<keyword evidence="2" id="KW-0732">Signal</keyword>
<protein>
    <recommendedName>
        <fullName evidence="5">YtkA-like domain-containing protein</fullName>
    </recommendedName>
</protein>
<comment type="caution">
    <text evidence="3">The sequence shown here is derived from an EMBL/GenBank/DDBJ whole genome shotgun (WGS) entry which is preliminary data.</text>
</comment>
<accession>A0ABS2NZT2</accession>
<sequence length="147" mass="16718">MIRKLLIFLGSTLLLSGCTYAKDTLSTPPEIKWEIPETIEVKIDTEMVLSISNKEQTAWKEEDLSLTLRKQGEEKTIPIPFETINDEKIMVNHSFPSEGIYYLTSTLKTEKISLQPVRLIVVGEVVESEDVKKSEEEEDSTDHSGHH</sequence>
<dbReference type="Proteomes" id="UP000737402">
    <property type="component" value="Unassembled WGS sequence"/>
</dbReference>